<evidence type="ECO:0000256" key="2">
    <source>
        <dbReference type="ARBA" id="ARBA00022692"/>
    </source>
</evidence>
<name>A0A0P9DBX1_9CHLR</name>
<comment type="caution">
    <text evidence="7">The sequence shown here is derived from an EMBL/GenBank/DDBJ whole genome shotgun (WGS) entry which is preliminary data.</text>
</comment>
<evidence type="ECO:0000313" key="8">
    <source>
        <dbReference type="Proteomes" id="UP000050509"/>
    </source>
</evidence>
<feature type="transmembrane region" description="Helical" evidence="6">
    <location>
        <begin position="339"/>
        <end position="360"/>
    </location>
</feature>
<feature type="transmembrane region" description="Helical" evidence="6">
    <location>
        <begin position="271"/>
        <end position="288"/>
    </location>
</feature>
<dbReference type="InterPro" id="IPR001182">
    <property type="entry name" value="FtsW/RodA"/>
</dbReference>
<gene>
    <name evidence="7" type="ORF">SE17_10590</name>
</gene>
<keyword evidence="2 6" id="KW-0812">Transmembrane</keyword>
<keyword evidence="8" id="KW-1185">Reference proteome</keyword>
<evidence type="ECO:0000256" key="4">
    <source>
        <dbReference type="ARBA" id="ARBA00022989"/>
    </source>
</evidence>
<feature type="transmembrane region" description="Helical" evidence="6">
    <location>
        <begin position="133"/>
        <end position="150"/>
    </location>
</feature>
<accession>A0A0P9DBX1</accession>
<dbReference type="EMBL" id="LJCR01000296">
    <property type="protein sequence ID" value="KPV53275.1"/>
    <property type="molecule type" value="Genomic_DNA"/>
</dbReference>
<dbReference type="Pfam" id="PF01098">
    <property type="entry name" value="FTSW_RODA_SPOVE"/>
    <property type="match status" value="1"/>
</dbReference>
<dbReference type="PANTHER" id="PTHR30474">
    <property type="entry name" value="CELL CYCLE PROTEIN"/>
    <property type="match status" value="1"/>
</dbReference>
<protein>
    <submittedName>
        <fullName evidence="7">Cell cycle protein</fullName>
    </submittedName>
</protein>
<dbReference type="GO" id="GO:0008360">
    <property type="term" value="P:regulation of cell shape"/>
    <property type="evidence" value="ECO:0007669"/>
    <property type="project" value="UniProtKB-KW"/>
</dbReference>
<feature type="transmembrane region" description="Helical" evidence="6">
    <location>
        <begin position="73"/>
        <end position="90"/>
    </location>
</feature>
<evidence type="ECO:0000256" key="5">
    <source>
        <dbReference type="ARBA" id="ARBA00023136"/>
    </source>
</evidence>
<sequence length="367" mass="40314">MPKTWRDYNYFLLTCVIVLTGFSLAMIYTTTLTNPSTHGYFARHLVNLIVGAVAMVLLTTLDYHALQAWSRPLYLGAVAIIAVVMVLGHTRGGAQSWLDLRLRTFQPSEPAKLAIIIALAAYWERFSKIGGDWRVQLGGLILAGIPMGLVFIQPDFGTALVFATIWIMMAWTAGMRWWQILLIALAAAPLAYYGWTHVLEDYQKNRILIFIDPLKYDPKLENGAWNILQSLNAIGSGGVTGQGWTHGPLTQGNYIPVQYSDFIFAAAGEELGFIGTTILVLFEGLLIWQGLSVASAARDMLGRLIAVGIAAMFMCHLLVNAGMNLSIMPITGIPLPFISYGGSFNMTALAAVGLLQSVALRRRRIVF</sequence>
<proteinExistence type="predicted"/>
<feature type="transmembrane region" description="Helical" evidence="6">
    <location>
        <begin position="180"/>
        <end position="198"/>
    </location>
</feature>
<dbReference type="PATRIC" id="fig|186479.3.peg.6133"/>
<keyword evidence="5 6" id="KW-0472">Membrane</keyword>
<dbReference type="GO" id="GO:0051301">
    <property type="term" value="P:cell division"/>
    <property type="evidence" value="ECO:0007669"/>
    <property type="project" value="InterPro"/>
</dbReference>
<feature type="transmembrane region" description="Helical" evidence="6">
    <location>
        <begin position="156"/>
        <end position="173"/>
    </location>
</feature>
<dbReference type="GO" id="GO:0015648">
    <property type="term" value="F:lipid-linked peptidoglycan transporter activity"/>
    <property type="evidence" value="ECO:0007669"/>
    <property type="project" value="TreeGrafter"/>
</dbReference>
<feature type="transmembrane region" description="Helical" evidence="6">
    <location>
        <begin position="7"/>
        <end position="28"/>
    </location>
</feature>
<keyword evidence="4 6" id="KW-1133">Transmembrane helix</keyword>
<dbReference type="GO" id="GO:0032153">
    <property type="term" value="C:cell division site"/>
    <property type="evidence" value="ECO:0007669"/>
    <property type="project" value="TreeGrafter"/>
</dbReference>
<dbReference type="InterPro" id="IPR011923">
    <property type="entry name" value="RodA/MrdB"/>
</dbReference>
<dbReference type="NCBIfam" id="TIGR02210">
    <property type="entry name" value="rodA_shape"/>
    <property type="match status" value="1"/>
</dbReference>
<evidence type="ECO:0000256" key="3">
    <source>
        <dbReference type="ARBA" id="ARBA00022960"/>
    </source>
</evidence>
<feature type="transmembrane region" description="Helical" evidence="6">
    <location>
        <begin position="40"/>
        <end position="61"/>
    </location>
</feature>
<evidence type="ECO:0000313" key="7">
    <source>
        <dbReference type="EMBL" id="KPV53275.1"/>
    </source>
</evidence>
<dbReference type="AlphaFoldDB" id="A0A0P9DBX1"/>
<dbReference type="GO" id="GO:0005886">
    <property type="term" value="C:plasma membrane"/>
    <property type="evidence" value="ECO:0007669"/>
    <property type="project" value="TreeGrafter"/>
</dbReference>
<organism evidence="7 8">
    <name type="scientific">Kouleothrix aurantiaca</name>
    <dbReference type="NCBI Taxonomy" id="186479"/>
    <lineage>
        <taxon>Bacteria</taxon>
        <taxon>Bacillati</taxon>
        <taxon>Chloroflexota</taxon>
        <taxon>Chloroflexia</taxon>
        <taxon>Chloroflexales</taxon>
        <taxon>Roseiflexineae</taxon>
        <taxon>Roseiflexaceae</taxon>
        <taxon>Kouleothrix</taxon>
    </lineage>
</organism>
<keyword evidence="3" id="KW-0133">Cell shape</keyword>
<evidence type="ECO:0000256" key="6">
    <source>
        <dbReference type="SAM" id="Phobius"/>
    </source>
</evidence>
<feature type="transmembrane region" description="Helical" evidence="6">
    <location>
        <begin position="300"/>
        <end position="319"/>
    </location>
</feature>
<reference evidence="7 8" key="1">
    <citation type="submission" date="2015-09" db="EMBL/GenBank/DDBJ databases">
        <title>Draft genome sequence of Kouleothrix aurantiaca JCM 19913.</title>
        <authorList>
            <person name="Hemp J."/>
        </authorList>
    </citation>
    <scope>NUCLEOTIDE SEQUENCE [LARGE SCALE GENOMIC DNA]</scope>
    <source>
        <strain evidence="7 8">COM-B</strain>
    </source>
</reference>
<dbReference type="PANTHER" id="PTHR30474:SF14">
    <property type="entry name" value="CELL CYCLE PROTEIN"/>
    <property type="match status" value="1"/>
</dbReference>
<comment type="subcellular location">
    <subcellularLocation>
        <location evidence="1">Membrane</location>
        <topology evidence="1">Multi-pass membrane protein</topology>
    </subcellularLocation>
</comment>
<evidence type="ECO:0000256" key="1">
    <source>
        <dbReference type="ARBA" id="ARBA00004141"/>
    </source>
</evidence>
<dbReference type="Proteomes" id="UP000050509">
    <property type="component" value="Unassembled WGS sequence"/>
</dbReference>